<sequence length="108" mass="11616">MIRLSQEGAEGWLSVPLRAHIARQGTASPDGRGSWTQRGRSDTLKGEHWASLVRPNSLAAKGRSLPRTVSQSGVPLVGAVLRAELAVSQPPALLHACCCRKRLFRPGL</sequence>
<evidence type="ECO:0000313" key="2">
    <source>
        <dbReference type="Proteomes" id="UP000694405"/>
    </source>
</evidence>
<protein>
    <submittedName>
        <fullName evidence="1">Uncharacterized protein</fullName>
    </submittedName>
</protein>
<organism evidence="1 2">
    <name type="scientific">Melopsittacus undulatus</name>
    <name type="common">Budgerigar</name>
    <name type="synonym">Psittacus undulatus</name>
    <dbReference type="NCBI Taxonomy" id="13146"/>
    <lineage>
        <taxon>Eukaryota</taxon>
        <taxon>Metazoa</taxon>
        <taxon>Chordata</taxon>
        <taxon>Craniata</taxon>
        <taxon>Vertebrata</taxon>
        <taxon>Euteleostomi</taxon>
        <taxon>Archelosauria</taxon>
        <taxon>Archosauria</taxon>
        <taxon>Dinosauria</taxon>
        <taxon>Saurischia</taxon>
        <taxon>Theropoda</taxon>
        <taxon>Coelurosauria</taxon>
        <taxon>Aves</taxon>
        <taxon>Neognathae</taxon>
        <taxon>Neoaves</taxon>
        <taxon>Telluraves</taxon>
        <taxon>Australaves</taxon>
        <taxon>Psittaciformes</taxon>
        <taxon>Psittaculidae</taxon>
        <taxon>Melopsittacus</taxon>
    </lineage>
</organism>
<reference evidence="1" key="1">
    <citation type="submission" date="2020-03" db="EMBL/GenBank/DDBJ databases">
        <title>Melopsittacus undulatus (budgerigar) genome, bMelUnd1, maternal haplotype with Z.</title>
        <authorList>
            <person name="Gedman G."/>
            <person name="Mountcastle J."/>
            <person name="Haase B."/>
            <person name="Formenti G."/>
            <person name="Wright T."/>
            <person name="Apodaca J."/>
            <person name="Pelan S."/>
            <person name="Chow W."/>
            <person name="Rhie A."/>
            <person name="Howe K."/>
            <person name="Fedrigo O."/>
            <person name="Jarvis E.D."/>
        </authorList>
    </citation>
    <scope>NUCLEOTIDE SEQUENCE [LARGE SCALE GENOMIC DNA]</scope>
</reference>
<dbReference type="AlphaFoldDB" id="A0A8V5H1M9"/>
<name>A0A8V5H1M9_MELUD</name>
<keyword evidence="2" id="KW-1185">Reference proteome</keyword>
<proteinExistence type="predicted"/>
<reference evidence="1" key="3">
    <citation type="submission" date="2025-09" db="UniProtKB">
        <authorList>
            <consortium name="Ensembl"/>
        </authorList>
    </citation>
    <scope>IDENTIFICATION</scope>
</reference>
<reference evidence="1" key="2">
    <citation type="submission" date="2025-08" db="UniProtKB">
        <authorList>
            <consortium name="Ensembl"/>
        </authorList>
    </citation>
    <scope>IDENTIFICATION</scope>
</reference>
<dbReference type="Proteomes" id="UP000694405">
    <property type="component" value="Chromosome Z"/>
</dbReference>
<evidence type="ECO:0000313" key="1">
    <source>
        <dbReference type="Ensembl" id="ENSMUNP00000029908.1"/>
    </source>
</evidence>
<dbReference type="Ensembl" id="ENSMUNT00000026609.1">
    <property type="protein sequence ID" value="ENSMUNP00000029908.1"/>
    <property type="gene ID" value="ENSMUNG00000020001.1"/>
</dbReference>
<accession>A0A8V5H1M9</accession>